<dbReference type="PANTHER" id="PTHR37162">
    <property type="entry name" value="HAT FAMILY DIMERISATION DOMAINCONTAINING PROTEIN-RELATED"/>
    <property type="match status" value="1"/>
</dbReference>
<comment type="caution">
    <text evidence="1">The sequence shown here is derived from an EMBL/GenBank/DDBJ whole genome shotgun (WGS) entry which is preliminary data.</text>
</comment>
<organism evidence="1 2">
    <name type="scientific">Elysia crispata</name>
    <name type="common">lettuce slug</name>
    <dbReference type="NCBI Taxonomy" id="231223"/>
    <lineage>
        <taxon>Eukaryota</taxon>
        <taxon>Metazoa</taxon>
        <taxon>Spiralia</taxon>
        <taxon>Lophotrochozoa</taxon>
        <taxon>Mollusca</taxon>
        <taxon>Gastropoda</taxon>
        <taxon>Heterobranchia</taxon>
        <taxon>Euthyneura</taxon>
        <taxon>Panpulmonata</taxon>
        <taxon>Sacoglossa</taxon>
        <taxon>Placobranchoidea</taxon>
        <taxon>Plakobranchidae</taxon>
        <taxon>Elysia</taxon>
    </lineage>
</organism>
<name>A0AAE0YT10_9GAST</name>
<evidence type="ECO:0000313" key="2">
    <source>
        <dbReference type="Proteomes" id="UP001283361"/>
    </source>
</evidence>
<evidence type="ECO:0000313" key="1">
    <source>
        <dbReference type="EMBL" id="KAK3755265.1"/>
    </source>
</evidence>
<accession>A0AAE0YT10</accession>
<keyword evidence="2" id="KW-1185">Reference proteome</keyword>
<proteinExistence type="predicted"/>
<dbReference type="Proteomes" id="UP001283361">
    <property type="component" value="Unassembled WGS sequence"/>
</dbReference>
<dbReference type="PANTHER" id="PTHR37162:SF11">
    <property type="match status" value="1"/>
</dbReference>
<reference evidence="1" key="1">
    <citation type="journal article" date="2023" name="G3 (Bethesda)">
        <title>A reference genome for the long-term kleptoplast-retaining sea slug Elysia crispata morphotype clarki.</title>
        <authorList>
            <person name="Eastman K.E."/>
            <person name="Pendleton A.L."/>
            <person name="Shaikh M.A."/>
            <person name="Suttiyut T."/>
            <person name="Ogas R."/>
            <person name="Tomko P."/>
            <person name="Gavelis G."/>
            <person name="Widhalm J.R."/>
            <person name="Wisecaver J.H."/>
        </authorList>
    </citation>
    <scope>NUCLEOTIDE SEQUENCE</scope>
    <source>
        <strain evidence="1">ECLA1</strain>
    </source>
</reference>
<dbReference type="AlphaFoldDB" id="A0AAE0YT10"/>
<gene>
    <name evidence="1" type="ORF">RRG08_027523</name>
</gene>
<dbReference type="EMBL" id="JAWDGP010005603">
    <property type="protein sequence ID" value="KAK3755265.1"/>
    <property type="molecule type" value="Genomic_DNA"/>
</dbReference>
<protein>
    <submittedName>
        <fullName evidence="1">Uncharacterized protein</fullName>
    </submittedName>
</protein>
<sequence length="480" mass="54330">MFLDSGIAKRFQCARTKAGYMTTFGLATAIRTELLKEVKNSDFYVLLFDESFNDEMQMKQIDVHIRYIPDGLVTTRYLHSYFMGHAKATDLIKNIMDAISLCGNQNLLQLSMDGVNVNWRVFKDLTSELNKDHLRLPLKLGSCGLHIFHNACKDGVKASGWDISCLLRAVYYLFQESPARGEDFFNTSTTKSLPLPFYGHGWLENLNAAESCLTILPTVKKLKGFIFVAKILQPFLAKYQSNDPLVPYLAGDIFSKVKRLFALVLKDDALSALTMEGTLYPGKIDKDLFKDKYSISLRYSADSDIKSLHHAKTVSERDIFGIRIDFHRFVMTVISKIVDKSPLAFKLARDISCLDPGNFKKADAQTKIKALIQHLNKTRWISDDDVDSGECSFSRLRDYPLPENLDGRLDRIINDLPLKHSPPLKRIFDIVLVMSHGQAEVERGFSPNKQRGHSGEHEGRVTNCQATGVSVCPTAWRETR</sequence>